<dbReference type="EMBL" id="GG745376">
    <property type="protein sequence ID" value="KNE72066.1"/>
    <property type="molecule type" value="Genomic_DNA"/>
</dbReference>
<reference evidence="2" key="2">
    <citation type="submission" date="2009-11" db="EMBL/GenBank/DDBJ databases">
        <title>The Genome Sequence of Allomyces macrogynus strain ATCC 38327.</title>
        <authorList>
            <consortium name="The Broad Institute Genome Sequencing Platform"/>
            <person name="Russ C."/>
            <person name="Cuomo C."/>
            <person name="Shea T."/>
            <person name="Young S.K."/>
            <person name="Zeng Q."/>
            <person name="Koehrsen M."/>
            <person name="Haas B."/>
            <person name="Borodovsky M."/>
            <person name="Guigo R."/>
            <person name="Alvarado L."/>
            <person name="Berlin A."/>
            <person name="Borenstein D."/>
            <person name="Chen Z."/>
            <person name="Engels R."/>
            <person name="Freedman E."/>
            <person name="Gellesch M."/>
            <person name="Goldberg J."/>
            <person name="Griggs A."/>
            <person name="Gujja S."/>
            <person name="Heiman D."/>
            <person name="Hepburn T."/>
            <person name="Howarth C."/>
            <person name="Jen D."/>
            <person name="Larson L."/>
            <person name="Lewis B."/>
            <person name="Mehta T."/>
            <person name="Park D."/>
            <person name="Pearson M."/>
            <person name="Roberts A."/>
            <person name="Saif S."/>
            <person name="Shenoy N."/>
            <person name="Sisk P."/>
            <person name="Stolte C."/>
            <person name="Sykes S."/>
            <person name="Walk T."/>
            <person name="White J."/>
            <person name="Yandava C."/>
            <person name="Burger G."/>
            <person name="Gray M.W."/>
            <person name="Holland P.W.H."/>
            <person name="King N."/>
            <person name="Lang F.B.F."/>
            <person name="Roger A.J."/>
            <person name="Ruiz-Trillo I."/>
            <person name="Lander E."/>
            <person name="Nusbaum C."/>
        </authorList>
    </citation>
    <scope>NUCLEOTIDE SEQUENCE [LARGE SCALE GENOMIC DNA]</scope>
    <source>
        <strain evidence="2">ATCC 38327</strain>
    </source>
</reference>
<dbReference type="VEuPathDB" id="FungiDB:AMAG_20435"/>
<protein>
    <submittedName>
        <fullName evidence="1">Uncharacterized protein</fullName>
    </submittedName>
</protein>
<accession>A0A0L0TBH7</accession>
<evidence type="ECO:0000313" key="2">
    <source>
        <dbReference type="Proteomes" id="UP000054350"/>
    </source>
</evidence>
<dbReference type="Proteomes" id="UP000054350">
    <property type="component" value="Unassembled WGS sequence"/>
</dbReference>
<sequence length="69" mass="7833">MADDKKQGDAAGGAAEKLNTIQKNRILVETIRKEMRRHELYDHYMLSPNLKKSTFRIPLLGTPMGCCLD</sequence>
<proteinExistence type="predicted"/>
<evidence type="ECO:0000313" key="1">
    <source>
        <dbReference type="EMBL" id="KNE72066.1"/>
    </source>
</evidence>
<dbReference type="AlphaFoldDB" id="A0A0L0TBH7"/>
<name>A0A0L0TBH7_ALLM3</name>
<reference evidence="1 2" key="1">
    <citation type="submission" date="2009-11" db="EMBL/GenBank/DDBJ databases">
        <title>Annotation of Allomyces macrogynus ATCC 38327.</title>
        <authorList>
            <consortium name="The Broad Institute Genome Sequencing Platform"/>
            <person name="Russ C."/>
            <person name="Cuomo C."/>
            <person name="Burger G."/>
            <person name="Gray M.W."/>
            <person name="Holland P.W.H."/>
            <person name="King N."/>
            <person name="Lang F.B.F."/>
            <person name="Roger A.J."/>
            <person name="Ruiz-Trillo I."/>
            <person name="Young S.K."/>
            <person name="Zeng Q."/>
            <person name="Gargeya S."/>
            <person name="Fitzgerald M."/>
            <person name="Haas B."/>
            <person name="Abouelleil A."/>
            <person name="Alvarado L."/>
            <person name="Arachchi H.M."/>
            <person name="Berlin A."/>
            <person name="Chapman S.B."/>
            <person name="Gearin G."/>
            <person name="Goldberg J."/>
            <person name="Griggs A."/>
            <person name="Gujja S."/>
            <person name="Hansen M."/>
            <person name="Heiman D."/>
            <person name="Howarth C."/>
            <person name="Larimer J."/>
            <person name="Lui A."/>
            <person name="MacDonald P.J.P."/>
            <person name="McCowen C."/>
            <person name="Montmayeur A."/>
            <person name="Murphy C."/>
            <person name="Neiman D."/>
            <person name="Pearson M."/>
            <person name="Priest M."/>
            <person name="Roberts A."/>
            <person name="Saif S."/>
            <person name="Shea T."/>
            <person name="Sisk P."/>
            <person name="Stolte C."/>
            <person name="Sykes S."/>
            <person name="Wortman J."/>
            <person name="Nusbaum C."/>
            <person name="Birren B."/>
        </authorList>
    </citation>
    <scope>NUCLEOTIDE SEQUENCE [LARGE SCALE GENOMIC DNA]</scope>
    <source>
        <strain evidence="1 2">ATCC 38327</strain>
    </source>
</reference>
<gene>
    <name evidence="1" type="ORF">AMAG_20435</name>
</gene>
<keyword evidence="2" id="KW-1185">Reference proteome</keyword>
<organism evidence="1 2">
    <name type="scientific">Allomyces macrogynus (strain ATCC 38327)</name>
    <name type="common">Allomyces javanicus var. macrogynus</name>
    <dbReference type="NCBI Taxonomy" id="578462"/>
    <lineage>
        <taxon>Eukaryota</taxon>
        <taxon>Fungi</taxon>
        <taxon>Fungi incertae sedis</taxon>
        <taxon>Blastocladiomycota</taxon>
        <taxon>Blastocladiomycetes</taxon>
        <taxon>Blastocladiales</taxon>
        <taxon>Blastocladiaceae</taxon>
        <taxon>Allomyces</taxon>
    </lineage>
</organism>
<dbReference type="OrthoDB" id="446290at2759"/>